<sequence>MNNKIDTLVVKNLDNHLGVFFVSITRWGGRDF</sequence>
<protein>
    <submittedName>
        <fullName evidence="1">Uncharacterized protein</fullName>
    </submittedName>
</protein>
<organism evidence="1">
    <name type="scientific">Rhizophora mucronata</name>
    <name type="common">Asiatic mangrove</name>
    <dbReference type="NCBI Taxonomy" id="61149"/>
    <lineage>
        <taxon>Eukaryota</taxon>
        <taxon>Viridiplantae</taxon>
        <taxon>Streptophyta</taxon>
        <taxon>Embryophyta</taxon>
        <taxon>Tracheophyta</taxon>
        <taxon>Spermatophyta</taxon>
        <taxon>Magnoliopsida</taxon>
        <taxon>eudicotyledons</taxon>
        <taxon>Gunneridae</taxon>
        <taxon>Pentapetalae</taxon>
        <taxon>rosids</taxon>
        <taxon>fabids</taxon>
        <taxon>Malpighiales</taxon>
        <taxon>Rhizophoraceae</taxon>
        <taxon>Rhizophora</taxon>
    </lineage>
</organism>
<proteinExistence type="predicted"/>
<evidence type="ECO:0000313" key="1">
    <source>
        <dbReference type="EMBL" id="MBX62869.1"/>
    </source>
</evidence>
<dbReference type="AlphaFoldDB" id="A0A2P2Q7K7"/>
<dbReference type="EMBL" id="GGEC01082385">
    <property type="protein sequence ID" value="MBX62869.1"/>
    <property type="molecule type" value="Transcribed_RNA"/>
</dbReference>
<reference evidence="1" key="1">
    <citation type="submission" date="2018-02" db="EMBL/GenBank/DDBJ databases">
        <title>Rhizophora mucronata_Transcriptome.</title>
        <authorList>
            <person name="Meera S.P."/>
            <person name="Sreeshan A."/>
            <person name="Augustine A."/>
        </authorList>
    </citation>
    <scope>NUCLEOTIDE SEQUENCE</scope>
    <source>
        <tissue evidence="1">Leaf</tissue>
    </source>
</reference>
<accession>A0A2P2Q7K7</accession>
<name>A0A2P2Q7K7_RHIMU</name>